<comment type="similarity">
    <text evidence="2">Belongs to the SHO1 family.</text>
</comment>
<name>A0ABR2WTZ2_9FUNG</name>
<keyword evidence="8 11" id="KW-0472">Membrane</keyword>
<keyword evidence="4" id="KW-1003">Cell membrane</keyword>
<keyword evidence="5 11" id="KW-0812">Transmembrane</keyword>
<sequence length="281" mass="30407">MMSGSDPRESNYDPHAVRSDSDNAPDLELHKSPLYIGGLALATLGWIISFVCTIVLGSSGFTWFVVVFTLVLLLMAIAALVTKSVWHYRFPLLTFTAAVLGLLIFQIDDTIYDKTRSIIALGAGSLITAVGLAPWLFLFGRDDNPESSEVVNHQVTTHRQPMVQARTDATIPPVVPVTAPETPTVAPVTSPITPTVAPVTSPVTPTVTVTSPKPVSAPSHSQYPYRAQALYGYEASPDDPNEISFLKDETIDIADTKGKWWQAKKADGSIGIVPSNFFRIV</sequence>
<dbReference type="InterPro" id="IPR001452">
    <property type="entry name" value="SH3_domain"/>
</dbReference>
<evidence type="ECO:0000256" key="5">
    <source>
        <dbReference type="ARBA" id="ARBA00022692"/>
    </source>
</evidence>
<evidence type="ECO:0000256" key="8">
    <source>
        <dbReference type="ARBA" id="ARBA00023136"/>
    </source>
</evidence>
<dbReference type="Proteomes" id="UP001479436">
    <property type="component" value="Unassembled WGS sequence"/>
</dbReference>
<dbReference type="InterPro" id="IPR035522">
    <property type="entry name" value="Sho1_SH3"/>
</dbReference>
<feature type="transmembrane region" description="Helical" evidence="11">
    <location>
        <begin position="117"/>
        <end position="138"/>
    </location>
</feature>
<feature type="transmembrane region" description="Helical" evidence="11">
    <location>
        <begin position="88"/>
        <end position="105"/>
    </location>
</feature>
<gene>
    <name evidence="13" type="primary">SHO1_3</name>
    <name evidence="13" type="ORF">K7432_007049</name>
</gene>
<keyword evidence="6 11" id="KW-1133">Transmembrane helix</keyword>
<evidence type="ECO:0000256" key="9">
    <source>
        <dbReference type="PROSITE-ProRule" id="PRU00192"/>
    </source>
</evidence>
<comment type="subcellular location">
    <subcellularLocation>
        <location evidence="1">Cell membrane</location>
        <topology evidence="1">Multi-pass membrane protein</topology>
    </subcellularLocation>
</comment>
<evidence type="ECO:0000256" key="3">
    <source>
        <dbReference type="ARBA" id="ARBA00022443"/>
    </source>
</evidence>
<evidence type="ECO:0000256" key="10">
    <source>
        <dbReference type="SAM" id="MobiDB-lite"/>
    </source>
</evidence>
<keyword evidence="14" id="KW-1185">Reference proteome</keyword>
<evidence type="ECO:0000256" key="2">
    <source>
        <dbReference type="ARBA" id="ARBA00009739"/>
    </source>
</evidence>
<keyword evidence="3 9" id="KW-0728">SH3 domain</keyword>
<feature type="transmembrane region" description="Helical" evidence="11">
    <location>
        <begin position="34"/>
        <end position="56"/>
    </location>
</feature>
<evidence type="ECO:0000256" key="4">
    <source>
        <dbReference type="ARBA" id="ARBA00022475"/>
    </source>
</evidence>
<feature type="domain" description="SH3" evidence="12">
    <location>
        <begin position="222"/>
        <end position="281"/>
    </location>
</feature>
<feature type="transmembrane region" description="Helical" evidence="11">
    <location>
        <begin position="63"/>
        <end position="82"/>
    </location>
</feature>
<dbReference type="Pfam" id="PF00018">
    <property type="entry name" value="SH3_1"/>
    <property type="match status" value="1"/>
</dbReference>
<proteinExistence type="inferred from homology"/>
<dbReference type="SUPFAM" id="SSF50044">
    <property type="entry name" value="SH3-domain"/>
    <property type="match status" value="1"/>
</dbReference>
<evidence type="ECO:0000256" key="1">
    <source>
        <dbReference type="ARBA" id="ARBA00004651"/>
    </source>
</evidence>
<dbReference type="EMBL" id="JASJQH010000333">
    <property type="protein sequence ID" value="KAK9764977.1"/>
    <property type="molecule type" value="Genomic_DNA"/>
</dbReference>
<organism evidence="13 14">
    <name type="scientific">Basidiobolus ranarum</name>
    <dbReference type="NCBI Taxonomy" id="34480"/>
    <lineage>
        <taxon>Eukaryota</taxon>
        <taxon>Fungi</taxon>
        <taxon>Fungi incertae sedis</taxon>
        <taxon>Zoopagomycota</taxon>
        <taxon>Entomophthoromycotina</taxon>
        <taxon>Basidiobolomycetes</taxon>
        <taxon>Basidiobolales</taxon>
        <taxon>Basidiobolaceae</taxon>
        <taxon>Basidiobolus</taxon>
    </lineage>
</organism>
<accession>A0ABR2WTZ2</accession>
<evidence type="ECO:0000256" key="11">
    <source>
        <dbReference type="SAM" id="Phobius"/>
    </source>
</evidence>
<keyword evidence="7" id="KW-0346">Stress response</keyword>
<evidence type="ECO:0000313" key="14">
    <source>
        <dbReference type="Proteomes" id="UP001479436"/>
    </source>
</evidence>
<evidence type="ECO:0000259" key="12">
    <source>
        <dbReference type="PROSITE" id="PS50002"/>
    </source>
</evidence>
<reference evidence="13 14" key="1">
    <citation type="submission" date="2023-04" db="EMBL/GenBank/DDBJ databases">
        <title>Genome of Basidiobolus ranarum AG-B5.</title>
        <authorList>
            <person name="Stajich J.E."/>
            <person name="Carter-House D."/>
            <person name="Gryganskyi A."/>
        </authorList>
    </citation>
    <scope>NUCLEOTIDE SEQUENCE [LARGE SCALE GENOMIC DNA]</scope>
    <source>
        <strain evidence="13 14">AG-B5</strain>
    </source>
</reference>
<dbReference type="CDD" id="cd11855">
    <property type="entry name" value="SH3_Sho1p"/>
    <property type="match status" value="1"/>
</dbReference>
<comment type="caution">
    <text evidence="13">The sequence shown here is derived from an EMBL/GenBank/DDBJ whole genome shotgun (WGS) entry which is preliminary data.</text>
</comment>
<dbReference type="InterPro" id="IPR036028">
    <property type="entry name" value="SH3-like_dom_sf"/>
</dbReference>
<evidence type="ECO:0000256" key="7">
    <source>
        <dbReference type="ARBA" id="ARBA00023016"/>
    </source>
</evidence>
<dbReference type="PROSITE" id="PS50002">
    <property type="entry name" value="SH3"/>
    <property type="match status" value="1"/>
</dbReference>
<dbReference type="Gene3D" id="2.30.30.40">
    <property type="entry name" value="SH3 Domains"/>
    <property type="match status" value="1"/>
</dbReference>
<evidence type="ECO:0000313" key="13">
    <source>
        <dbReference type="EMBL" id="KAK9764977.1"/>
    </source>
</evidence>
<evidence type="ECO:0000256" key="6">
    <source>
        <dbReference type="ARBA" id="ARBA00022989"/>
    </source>
</evidence>
<feature type="region of interest" description="Disordered" evidence="10">
    <location>
        <begin position="1"/>
        <end position="24"/>
    </location>
</feature>
<protein>
    <submittedName>
        <fullName evidence="13">Transmembrane osmosensor</fullName>
    </submittedName>
</protein>
<dbReference type="SMART" id="SM00326">
    <property type="entry name" value="SH3"/>
    <property type="match status" value="1"/>
</dbReference>